<accession>A0AA38SJH8</accession>
<keyword evidence="2" id="KW-1185">Reference proteome</keyword>
<protein>
    <submittedName>
        <fullName evidence="1">Uncharacterized protein</fullName>
    </submittedName>
</protein>
<gene>
    <name evidence="1" type="ORF">NKR19_g810</name>
</gene>
<dbReference type="AlphaFoldDB" id="A0AA38SJH8"/>
<reference evidence="1" key="1">
    <citation type="submission" date="2022-07" db="EMBL/GenBank/DDBJ databases">
        <title>Fungi with potential for degradation of polypropylene.</title>
        <authorList>
            <person name="Gostincar C."/>
        </authorList>
    </citation>
    <scope>NUCLEOTIDE SEQUENCE</scope>
    <source>
        <strain evidence="1">EXF-13287</strain>
    </source>
</reference>
<evidence type="ECO:0000313" key="1">
    <source>
        <dbReference type="EMBL" id="KAJ9164996.1"/>
    </source>
</evidence>
<dbReference type="EMBL" id="JANBVN010000007">
    <property type="protein sequence ID" value="KAJ9164996.1"/>
    <property type="molecule type" value="Genomic_DNA"/>
</dbReference>
<proteinExistence type="predicted"/>
<evidence type="ECO:0000313" key="2">
    <source>
        <dbReference type="Proteomes" id="UP001174691"/>
    </source>
</evidence>
<organism evidence="1 2">
    <name type="scientific">Coniochaeta hoffmannii</name>
    <dbReference type="NCBI Taxonomy" id="91930"/>
    <lineage>
        <taxon>Eukaryota</taxon>
        <taxon>Fungi</taxon>
        <taxon>Dikarya</taxon>
        <taxon>Ascomycota</taxon>
        <taxon>Pezizomycotina</taxon>
        <taxon>Sordariomycetes</taxon>
        <taxon>Sordariomycetidae</taxon>
        <taxon>Coniochaetales</taxon>
        <taxon>Coniochaetaceae</taxon>
        <taxon>Coniochaeta</taxon>
    </lineage>
</organism>
<comment type="caution">
    <text evidence="1">The sequence shown here is derived from an EMBL/GenBank/DDBJ whole genome shotgun (WGS) entry which is preliminary data.</text>
</comment>
<sequence length="139" mass="15193">MSSSTAKEDRYGLSAHMAIVCGLMDVLEEHGLLKDPKKDEDDPKTPYKVHVLNSLNSAGIGGPPYTWEGNIIITISNMDNTIKTGGRGDRWGPDGHFALLMGLLAVLDEEKISIAKHKDLIIAAFKAQGLDKYTWEGAR</sequence>
<name>A0AA38SJH8_9PEZI</name>
<dbReference type="Proteomes" id="UP001174691">
    <property type="component" value="Unassembled WGS sequence"/>
</dbReference>